<dbReference type="PANTHER" id="PTHR33077">
    <property type="entry name" value="PROTEIN TIFY 4A-RELATED-RELATED"/>
    <property type="match status" value="1"/>
</dbReference>
<feature type="domain" description="Tify" evidence="3">
    <location>
        <begin position="123"/>
        <end position="158"/>
    </location>
</feature>
<evidence type="ECO:0000313" key="5">
    <source>
        <dbReference type="Proteomes" id="UP001153076"/>
    </source>
</evidence>
<dbReference type="AlphaFoldDB" id="A0A9Q1KPB5"/>
<comment type="caution">
    <text evidence="4">The sequence shown here is derived from an EMBL/GenBank/DDBJ whole genome shotgun (WGS) entry which is preliminary data.</text>
</comment>
<comment type="subcellular location">
    <subcellularLocation>
        <location evidence="2">Nucleus</location>
    </subcellularLocation>
</comment>
<dbReference type="Pfam" id="PF09425">
    <property type="entry name" value="Jas_motif"/>
    <property type="match status" value="1"/>
</dbReference>
<dbReference type="PANTHER" id="PTHR33077:SF52">
    <property type="entry name" value="PROTEIN TIFY 11D"/>
    <property type="match status" value="1"/>
</dbReference>
<keyword evidence="5" id="KW-1185">Reference proteome</keyword>
<accession>A0A9Q1KPB5</accession>
<comment type="domain">
    <text evidence="2">The jas domain is required for interaction with COI1.</text>
</comment>
<dbReference type="GO" id="GO:0009611">
    <property type="term" value="P:response to wounding"/>
    <property type="evidence" value="ECO:0007669"/>
    <property type="project" value="UniProtKB-UniRule"/>
</dbReference>
<proteinExistence type="inferred from homology"/>
<dbReference type="OrthoDB" id="1937734at2759"/>
<evidence type="ECO:0000256" key="2">
    <source>
        <dbReference type="RuleBase" id="RU369065"/>
    </source>
</evidence>
<sequence>MFSGRKAMPETMNKSSFAQTCNRLSQFLKARRSLGDFASFQNMSSSMLDINGAKEMAGGATNKTMNLFPKKMEEDKNVSTGEENIKSLDLFPLTSSSATASTTDESTKTMADWSESPISKEALTTTGAKMTIFYGGQVLVFDDLPEDKAEEIMSLASQLGTMGSHSEPQTQVQAQTLNLPNNIVMAQPTQGSSSILQQPASLSDLPIARRVSLHRFMEKRKDRIAGASPYQVQRNMGPSLSEKYDLMRQLRQKQHQQQELELKLF</sequence>
<keyword evidence="2" id="KW-1184">Jasmonic acid signaling pathway</keyword>
<reference evidence="4" key="1">
    <citation type="submission" date="2022-04" db="EMBL/GenBank/DDBJ databases">
        <title>Carnegiea gigantea Genome sequencing and assembly v2.</title>
        <authorList>
            <person name="Copetti D."/>
            <person name="Sanderson M.J."/>
            <person name="Burquez A."/>
            <person name="Wojciechowski M.F."/>
        </authorList>
    </citation>
    <scope>NUCLEOTIDE SEQUENCE</scope>
    <source>
        <strain evidence="4">SGP5-SGP5p</strain>
        <tissue evidence="4">Aerial part</tissue>
    </source>
</reference>
<protein>
    <recommendedName>
        <fullName evidence="2">Protein TIFY</fullName>
    </recommendedName>
    <alternativeName>
        <fullName evidence="2">Jasmonate ZIM domain-containing protein</fullName>
    </alternativeName>
</protein>
<evidence type="ECO:0000259" key="3">
    <source>
        <dbReference type="PROSITE" id="PS51320"/>
    </source>
</evidence>
<comment type="function">
    <text evidence="2">Repressor of jasmonate responses.</text>
</comment>
<dbReference type="GO" id="GO:0031347">
    <property type="term" value="P:regulation of defense response"/>
    <property type="evidence" value="ECO:0007669"/>
    <property type="project" value="UniProtKB-UniRule"/>
</dbReference>
<name>A0A9Q1KPB5_9CARY</name>
<keyword evidence="2" id="KW-0539">Nucleus</keyword>
<evidence type="ECO:0000313" key="4">
    <source>
        <dbReference type="EMBL" id="KAJ8448271.1"/>
    </source>
</evidence>
<evidence type="ECO:0000256" key="1">
    <source>
        <dbReference type="ARBA" id="ARBA00008614"/>
    </source>
</evidence>
<gene>
    <name evidence="4" type="ORF">Cgig2_025195</name>
</gene>
<dbReference type="InterPro" id="IPR018467">
    <property type="entry name" value="CCT_CS"/>
</dbReference>
<dbReference type="GO" id="GO:0005634">
    <property type="term" value="C:nucleus"/>
    <property type="evidence" value="ECO:0007669"/>
    <property type="project" value="UniProtKB-SubCell"/>
</dbReference>
<dbReference type="Proteomes" id="UP001153076">
    <property type="component" value="Unassembled WGS sequence"/>
</dbReference>
<dbReference type="Pfam" id="PF06200">
    <property type="entry name" value="tify"/>
    <property type="match status" value="1"/>
</dbReference>
<comment type="similarity">
    <text evidence="1 2">Belongs to the TIFY/JAZ family.</text>
</comment>
<organism evidence="4 5">
    <name type="scientific">Carnegiea gigantea</name>
    <dbReference type="NCBI Taxonomy" id="171969"/>
    <lineage>
        <taxon>Eukaryota</taxon>
        <taxon>Viridiplantae</taxon>
        <taxon>Streptophyta</taxon>
        <taxon>Embryophyta</taxon>
        <taxon>Tracheophyta</taxon>
        <taxon>Spermatophyta</taxon>
        <taxon>Magnoliopsida</taxon>
        <taxon>eudicotyledons</taxon>
        <taxon>Gunneridae</taxon>
        <taxon>Pentapetalae</taxon>
        <taxon>Caryophyllales</taxon>
        <taxon>Cactineae</taxon>
        <taxon>Cactaceae</taxon>
        <taxon>Cactoideae</taxon>
        <taxon>Echinocereeae</taxon>
        <taxon>Carnegiea</taxon>
    </lineage>
</organism>
<dbReference type="InterPro" id="IPR010399">
    <property type="entry name" value="Tify_dom"/>
</dbReference>
<dbReference type="PROSITE" id="PS51320">
    <property type="entry name" value="TIFY"/>
    <property type="match status" value="1"/>
</dbReference>
<dbReference type="InterPro" id="IPR040390">
    <property type="entry name" value="TIFY/JAZ"/>
</dbReference>
<dbReference type="SMART" id="SM00979">
    <property type="entry name" value="TIFY"/>
    <property type="match status" value="1"/>
</dbReference>
<dbReference type="EMBL" id="JAKOGI010000031">
    <property type="protein sequence ID" value="KAJ8448271.1"/>
    <property type="molecule type" value="Genomic_DNA"/>
</dbReference>
<dbReference type="GO" id="GO:2000022">
    <property type="term" value="P:regulation of jasmonic acid mediated signaling pathway"/>
    <property type="evidence" value="ECO:0007669"/>
    <property type="project" value="UniProtKB-UniRule"/>
</dbReference>